<organism evidence="11 12">
    <name type="scientific">Wansuia hejianensis</name>
    <dbReference type="NCBI Taxonomy" id="2763667"/>
    <lineage>
        <taxon>Bacteria</taxon>
        <taxon>Bacillati</taxon>
        <taxon>Bacillota</taxon>
        <taxon>Clostridia</taxon>
        <taxon>Lachnospirales</taxon>
        <taxon>Lachnospiraceae</taxon>
        <taxon>Wansuia</taxon>
    </lineage>
</organism>
<evidence type="ECO:0000256" key="9">
    <source>
        <dbReference type="SAM" id="Coils"/>
    </source>
</evidence>
<evidence type="ECO:0000256" key="5">
    <source>
        <dbReference type="ARBA" id="ARBA00022840"/>
    </source>
</evidence>
<evidence type="ECO:0000313" key="12">
    <source>
        <dbReference type="Proteomes" id="UP000601522"/>
    </source>
</evidence>
<dbReference type="CDD" id="cd03241">
    <property type="entry name" value="ABC_RecN"/>
    <property type="match status" value="2"/>
</dbReference>
<protein>
    <recommendedName>
        <fullName evidence="2 8">DNA repair protein RecN</fullName>
    </recommendedName>
    <alternativeName>
        <fullName evidence="7 8">Recombination protein N</fullName>
    </alternativeName>
</protein>
<reference evidence="11 12" key="1">
    <citation type="submission" date="2020-08" db="EMBL/GenBank/DDBJ databases">
        <title>Genome public.</title>
        <authorList>
            <person name="Liu C."/>
            <person name="Sun Q."/>
        </authorList>
    </citation>
    <scope>NUCLEOTIDE SEQUENCE [LARGE SCALE GENOMIC DNA]</scope>
    <source>
        <strain evidence="11 12">NSJ-26</strain>
    </source>
</reference>
<dbReference type="InterPro" id="IPR038729">
    <property type="entry name" value="Rad50/SbcC_AAA"/>
</dbReference>
<feature type="coiled-coil region" evidence="9">
    <location>
        <begin position="332"/>
        <end position="362"/>
    </location>
</feature>
<comment type="similarity">
    <text evidence="1 8">Belongs to the RecN family.</text>
</comment>
<dbReference type="GO" id="GO:0009432">
    <property type="term" value="P:SOS response"/>
    <property type="evidence" value="ECO:0007669"/>
    <property type="project" value="TreeGrafter"/>
</dbReference>
<evidence type="ECO:0000256" key="2">
    <source>
        <dbReference type="ARBA" id="ARBA00021315"/>
    </source>
</evidence>
<dbReference type="PANTHER" id="PTHR11059">
    <property type="entry name" value="DNA REPAIR PROTEIN RECN"/>
    <property type="match status" value="1"/>
</dbReference>
<dbReference type="Pfam" id="PF13476">
    <property type="entry name" value="AAA_23"/>
    <property type="match status" value="1"/>
</dbReference>
<keyword evidence="12" id="KW-1185">Reference proteome</keyword>
<dbReference type="NCBIfam" id="TIGR00634">
    <property type="entry name" value="recN"/>
    <property type="match status" value="1"/>
</dbReference>
<keyword evidence="9" id="KW-0175">Coiled coil</keyword>
<evidence type="ECO:0000256" key="1">
    <source>
        <dbReference type="ARBA" id="ARBA00009441"/>
    </source>
</evidence>
<sequence length="565" mass="64623">MLFELSIKNFAIIEDLKVQFTKGLNLITGETGSGKSIIIEALGMILGGRGTKDSIRTGNDKAILQATFLIEDISRIKPILYEYGIDIDKDGLLIISREISINHPTISRINGRPVTLNILNKISSHLVDIFAQNEHQSLLNISNHRKLIDSFGDKDFNNLQKMIKEAYEKYIEIKKEFDNMAMDSNQREREIDLLKFQINEIDNACLNDEDEEDIENEFNKLNNIKEISLGLGEIIESLNSSNYDNNTVIDYINRNVSILSDLVKFDQGLKEYLQKMQDISYELQDLNSELNHYMGRMDIDEERLYILNERLNLINKLKKKYGNSIKEIIRYRESMNENLQKLLNHENEVQKLKAKIEHDEKLIYELAHNLSQYRKSISLSLEKKIAKELEDLSMNDVIFKVNIVESNNLSSEGIDQVEFLISTNSGEELKSLSRIVSGGEMSRIMLGFKSILAKYDGIPTLVFDEIDTGISGRTAQVVGEKIYEISKSHQVILISHLPQIAALADSHYVISKSVNEKHKVTANVLKLTDQERIYELGRLLGGFNVTDTTLKHAQEMLEMSKIIKE</sequence>
<name>A0A926ILV8_9FIRM</name>
<evidence type="ECO:0000256" key="3">
    <source>
        <dbReference type="ARBA" id="ARBA00022741"/>
    </source>
</evidence>
<dbReference type="EMBL" id="JACRTK010000002">
    <property type="protein sequence ID" value="MBC8590564.1"/>
    <property type="molecule type" value="Genomic_DNA"/>
</dbReference>
<dbReference type="PIRSF" id="PIRSF003128">
    <property type="entry name" value="RecN"/>
    <property type="match status" value="1"/>
</dbReference>
<dbReference type="GO" id="GO:0006281">
    <property type="term" value="P:DNA repair"/>
    <property type="evidence" value="ECO:0007669"/>
    <property type="project" value="UniProtKB-KW"/>
</dbReference>
<proteinExistence type="inferred from homology"/>
<dbReference type="Gene3D" id="3.40.50.300">
    <property type="entry name" value="P-loop containing nucleotide triphosphate hydrolases"/>
    <property type="match status" value="2"/>
</dbReference>
<evidence type="ECO:0000256" key="4">
    <source>
        <dbReference type="ARBA" id="ARBA00022763"/>
    </source>
</evidence>
<feature type="domain" description="Rad50/SbcC-type AAA" evidence="10">
    <location>
        <begin position="4"/>
        <end position="202"/>
    </location>
</feature>
<dbReference type="GO" id="GO:0005524">
    <property type="term" value="F:ATP binding"/>
    <property type="evidence" value="ECO:0007669"/>
    <property type="project" value="UniProtKB-KW"/>
</dbReference>
<dbReference type="PANTHER" id="PTHR11059:SF0">
    <property type="entry name" value="DNA REPAIR PROTEIN RECN"/>
    <property type="match status" value="1"/>
</dbReference>
<keyword evidence="3" id="KW-0547">Nucleotide-binding</keyword>
<dbReference type="FunFam" id="3.40.50.300:FF:000356">
    <property type="entry name" value="DNA repair protein RecN"/>
    <property type="match status" value="1"/>
</dbReference>
<evidence type="ECO:0000256" key="8">
    <source>
        <dbReference type="PIRNR" id="PIRNR003128"/>
    </source>
</evidence>
<keyword evidence="6 8" id="KW-0234">DNA repair</keyword>
<dbReference type="Proteomes" id="UP000601522">
    <property type="component" value="Unassembled WGS sequence"/>
</dbReference>
<gene>
    <name evidence="11" type="primary">recN</name>
    <name evidence="11" type="ORF">H8689_05395</name>
</gene>
<dbReference type="AlphaFoldDB" id="A0A926ILV8"/>
<dbReference type="RefSeq" id="WP_249323402.1">
    <property type="nucleotide sequence ID" value="NZ_JACRTK010000002.1"/>
</dbReference>
<dbReference type="GO" id="GO:0006310">
    <property type="term" value="P:DNA recombination"/>
    <property type="evidence" value="ECO:0007669"/>
    <property type="project" value="InterPro"/>
</dbReference>
<accession>A0A926ILV8</accession>
<evidence type="ECO:0000256" key="7">
    <source>
        <dbReference type="ARBA" id="ARBA00033408"/>
    </source>
</evidence>
<evidence type="ECO:0000313" key="11">
    <source>
        <dbReference type="EMBL" id="MBC8590564.1"/>
    </source>
</evidence>
<dbReference type="InterPro" id="IPR004604">
    <property type="entry name" value="DNA_recomb/repair_RecN"/>
</dbReference>
<keyword evidence="5" id="KW-0067">ATP-binding</keyword>
<dbReference type="GO" id="GO:0043590">
    <property type="term" value="C:bacterial nucleoid"/>
    <property type="evidence" value="ECO:0007669"/>
    <property type="project" value="TreeGrafter"/>
</dbReference>
<evidence type="ECO:0000259" key="10">
    <source>
        <dbReference type="Pfam" id="PF13476"/>
    </source>
</evidence>
<comment type="function">
    <text evidence="8">May be involved in recombinational repair of damaged DNA.</text>
</comment>
<comment type="caution">
    <text evidence="11">The sequence shown here is derived from an EMBL/GenBank/DDBJ whole genome shotgun (WGS) entry which is preliminary data.</text>
</comment>
<feature type="coiled-coil region" evidence="9">
    <location>
        <begin position="269"/>
        <end position="303"/>
    </location>
</feature>
<dbReference type="SUPFAM" id="SSF52540">
    <property type="entry name" value="P-loop containing nucleoside triphosphate hydrolases"/>
    <property type="match status" value="2"/>
</dbReference>
<keyword evidence="4 8" id="KW-0227">DNA damage</keyword>
<dbReference type="InterPro" id="IPR027417">
    <property type="entry name" value="P-loop_NTPase"/>
</dbReference>
<evidence type="ECO:0000256" key="6">
    <source>
        <dbReference type="ARBA" id="ARBA00023204"/>
    </source>
</evidence>